<dbReference type="PRINTS" id="PR00237">
    <property type="entry name" value="GPCRRHODOPSN"/>
</dbReference>
<keyword evidence="10" id="KW-0325">Glycoprotein</keyword>
<protein>
    <recommendedName>
        <fullName evidence="13">Olfactory receptor</fullName>
    </recommendedName>
</protein>
<comment type="caution">
    <text evidence="15">The sequence shown here is derived from an EMBL/GenBank/DDBJ whole genome shotgun (WGS) entry which is preliminary data.</text>
</comment>
<evidence type="ECO:0000256" key="6">
    <source>
        <dbReference type="ARBA" id="ARBA00022989"/>
    </source>
</evidence>
<dbReference type="InterPro" id="IPR017452">
    <property type="entry name" value="GPCR_Rhodpsn_7TM"/>
</dbReference>
<evidence type="ECO:0000256" key="2">
    <source>
        <dbReference type="ARBA" id="ARBA00022475"/>
    </source>
</evidence>
<evidence type="ECO:0000256" key="4">
    <source>
        <dbReference type="ARBA" id="ARBA00022692"/>
    </source>
</evidence>
<organism evidence="15 16">
    <name type="scientific">Engystomops pustulosus</name>
    <name type="common">Tungara frog</name>
    <name type="synonym">Physalaemus pustulosus</name>
    <dbReference type="NCBI Taxonomy" id="76066"/>
    <lineage>
        <taxon>Eukaryota</taxon>
        <taxon>Metazoa</taxon>
        <taxon>Chordata</taxon>
        <taxon>Craniata</taxon>
        <taxon>Vertebrata</taxon>
        <taxon>Euteleostomi</taxon>
        <taxon>Amphibia</taxon>
        <taxon>Batrachia</taxon>
        <taxon>Anura</taxon>
        <taxon>Neobatrachia</taxon>
        <taxon>Hyloidea</taxon>
        <taxon>Leptodactylidae</taxon>
        <taxon>Leiuperinae</taxon>
        <taxon>Engystomops</taxon>
    </lineage>
</organism>
<evidence type="ECO:0000256" key="1">
    <source>
        <dbReference type="ARBA" id="ARBA00004651"/>
    </source>
</evidence>
<dbReference type="InterPro" id="IPR000725">
    <property type="entry name" value="Olfact_rcpt"/>
</dbReference>
<dbReference type="EMBL" id="WNYA01000001">
    <property type="protein sequence ID" value="KAG8596900.1"/>
    <property type="molecule type" value="Genomic_DNA"/>
</dbReference>
<dbReference type="PROSITE" id="PS00237">
    <property type="entry name" value="G_PROTEIN_RECEP_F1_1"/>
    <property type="match status" value="1"/>
</dbReference>
<feature type="transmembrane region" description="Helical" evidence="13">
    <location>
        <begin position="139"/>
        <end position="160"/>
    </location>
</feature>
<keyword evidence="11 12" id="KW-0807">Transducer</keyword>
<keyword evidence="5 13" id="KW-0552">Olfaction</keyword>
<name>A0AAV7DHB6_ENGPU</name>
<dbReference type="Proteomes" id="UP000824782">
    <property type="component" value="Unassembled WGS sequence"/>
</dbReference>
<comment type="similarity">
    <text evidence="12">Belongs to the G-protein coupled receptor 1 family.</text>
</comment>
<evidence type="ECO:0000256" key="10">
    <source>
        <dbReference type="ARBA" id="ARBA00023180"/>
    </source>
</evidence>
<evidence type="ECO:0000256" key="7">
    <source>
        <dbReference type="ARBA" id="ARBA00023040"/>
    </source>
</evidence>
<dbReference type="PROSITE" id="PS50262">
    <property type="entry name" value="G_PROTEIN_RECEP_F1_2"/>
    <property type="match status" value="1"/>
</dbReference>
<feature type="transmembrane region" description="Helical" evidence="13">
    <location>
        <begin position="58"/>
        <end position="84"/>
    </location>
</feature>
<keyword evidence="16" id="KW-1185">Reference proteome</keyword>
<evidence type="ECO:0000313" key="15">
    <source>
        <dbReference type="EMBL" id="KAG8596900.1"/>
    </source>
</evidence>
<gene>
    <name evidence="15" type="ORF">GDO81_002092</name>
</gene>
<keyword evidence="6 13" id="KW-1133">Transmembrane helix</keyword>
<evidence type="ECO:0000256" key="3">
    <source>
        <dbReference type="ARBA" id="ARBA00022606"/>
    </source>
</evidence>
<evidence type="ECO:0000259" key="14">
    <source>
        <dbReference type="PROSITE" id="PS50262"/>
    </source>
</evidence>
<keyword evidence="9 12" id="KW-0675">Receptor</keyword>
<keyword evidence="2 13" id="KW-1003">Cell membrane</keyword>
<keyword evidence="7 12" id="KW-0297">G-protein coupled receptor</keyword>
<evidence type="ECO:0000256" key="12">
    <source>
        <dbReference type="RuleBase" id="RU000688"/>
    </source>
</evidence>
<proteinExistence type="inferred from homology"/>
<sequence length="312" mass="35766">MRNHTTVKEFVFVAFPPIYSLEIFLFILFLMVYIVIILGNFIIIFLTFYDRRLHLPMYFFLANISFLELNISTVVIPKVLSILLSDKRSISFAGCFVQCYMFFALGTTDFILLAEMSYDRYVAICKPFKYVVIMNWKTCFSLSTASWVGGFLIVIVPAVIKSSLPYCKENTINHFFCDSSPLRKLACADPALLHIFDSFMFTVVILGSLLITVWSYFIITITICRMPSVTGRHKTFSTCISHLFLVALGYGGTMVIYIIPKGTHYLEINKRVSVITIFITPLLSPFIFSLRNKNMQISMINVFGKIKQKLTE</sequence>
<keyword evidence="3 13" id="KW-0716">Sensory transduction</keyword>
<feature type="transmembrane region" description="Helical" evidence="13">
    <location>
        <begin position="199"/>
        <end position="224"/>
    </location>
</feature>
<keyword evidence="4 12" id="KW-0812">Transmembrane</keyword>
<accession>A0AAV7DHB6</accession>
<evidence type="ECO:0000256" key="8">
    <source>
        <dbReference type="ARBA" id="ARBA00023136"/>
    </source>
</evidence>
<dbReference type="InterPro" id="IPR000276">
    <property type="entry name" value="GPCR_Rhodpsn"/>
</dbReference>
<dbReference type="InterPro" id="IPR047132">
    <property type="entry name" value="Olfact_rcpt_6C-like"/>
</dbReference>
<dbReference type="FunFam" id="1.20.1070.10:FF:000010">
    <property type="entry name" value="Olfactory receptor"/>
    <property type="match status" value="1"/>
</dbReference>
<dbReference type="Gene3D" id="1.20.1070.10">
    <property type="entry name" value="Rhodopsin 7-helix transmembrane proteins"/>
    <property type="match status" value="1"/>
</dbReference>
<dbReference type="SUPFAM" id="SSF81321">
    <property type="entry name" value="Family A G protein-coupled receptor-like"/>
    <property type="match status" value="1"/>
</dbReference>
<reference evidence="15" key="1">
    <citation type="thesis" date="2020" institute="ProQuest LLC" country="789 East Eisenhower Parkway, Ann Arbor, MI, USA">
        <title>Comparative Genomics and Chromosome Evolution.</title>
        <authorList>
            <person name="Mudd A.B."/>
        </authorList>
    </citation>
    <scope>NUCLEOTIDE SEQUENCE</scope>
    <source>
        <strain evidence="15">237g6f4</strain>
        <tissue evidence="15">Blood</tissue>
    </source>
</reference>
<dbReference type="GO" id="GO:0004984">
    <property type="term" value="F:olfactory receptor activity"/>
    <property type="evidence" value="ECO:0007669"/>
    <property type="project" value="InterPro"/>
</dbReference>
<evidence type="ECO:0000256" key="5">
    <source>
        <dbReference type="ARBA" id="ARBA00022725"/>
    </source>
</evidence>
<feature type="transmembrane region" description="Helical" evidence="13">
    <location>
        <begin position="90"/>
        <end position="118"/>
    </location>
</feature>
<dbReference type="PRINTS" id="PR00245">
    <property type="entry name" value="OLFACTORYR"/>
</dbReference>
<evidence type="ECO:0000256" key="11">
    <source>
        <dbReference type="ARBA" id="ARBA00023224"/>
    </source>
</evidence>
<evidence type="ECO:0000313" key="16">
    <source>
        <dbReference type="Proteomes" id="UP000824782"/>
    </source>
</evidence>
<dbReference type="PANTHER" id="PTHR26454:SF18">
    <property type="entry name" value="OLFACTORY RECEPTOR 6C76"/>
    <property type="match status" value="1"/>
</dbReference>
<evidence type="ECO:0000256" key="9">
    <source>
        <dbReference type="ARBA" id="ARBA00023170"/>
    </source>
</evidence>
<keyword evidence="8 13" id="KW-0472">Membrane</keyword>
<evidence type="ECO:0000256" key="13">
    <source>
        <dbReference type="RuleBase" id="RU363047"/>
    </source>
</evidence>
<dbReference type="Pfam" id="PF13853">
    <property type="entry name" value="7tm_4"/>
    <property type="match status" value="1"/>
</dbReference>
<dbReference type="PANTHER" id="PTHR26454">
    <property type="entry name" value="OLFACTORY RECEPTOR"/>
    <property type="match status" value="1"/>
</dbReference>
<feature type="transmembrane region" description="Helical" evidence="13">
    <location>
        <begin position="23"/>
        <end position="46"/>
    </location>
</feature>
<feature type="domain" description="G-protein coupled receptors family 1 profile" evidence="14">
    <location>
        <begin position="39"/>
        <end position="288"/>
    </location>
</feature>
<dbReference type="AlphaFoldDB" id="A0AAV7DHB6"/>
<comment type="subcellular location">
    <subcellularLocation>
        <location evidence="1 13">Cell membrane</location>
        <topology evidence="1 13">Multi-pass membrane protein</topology>
    </subcellularLocation>
</comment>
<feature type="transmembrane region" description="Helical" evidence="13">
    <location>
        <begin position="271"/>
        <end position="290"/>
    </location>
</feature>
<feature type="transmembrane region" description="Helical" evidence="13">
    <location>
        <begin position="236"/>
        <end position="259"/>
    </location>
</feature>
<dbReference type="GO" id="GO:0004930">
    <property type="term" value="F:G protein-coupled receptor activity"/>
    <property type="evidence" value="ECO:0007669"/>
    <property type="project" value="UniProtKB-KW"/>
</dbReference>
<dbReference type="GO" id="GO:0005886">
    <property type="term" value="C:plasma membrane"/>
    <property type="evidence" value="ECO:0007669"/>
    <property type="project" value="UniProtKB-SubCell"/>
</dbReference>